<organism evidence="7">
    <name type="scientific">Phaseolus vulgaris</name>
    <name type="common">Kidney bean</name>
    <name type="synonym">French bean</name>
    <dbReference type="NCBI Taxonomy" id="3885"/>
    <lineage>
        <taxon>Eukaryota</taxon>
        <taxon>Viridiplantae</taxon>
        <taxon>Streptophyta</taxon>
        <taxon>Embryophyta</taxon>
        <taxon>Tracheophyta</taxon>
        <taxon>Spermatophyta</taxon>
        <taxon>Magnoliopsida</taxon>
        <taxon>eudicotyledons</taxon>
        <taxon>Gunneridae</taxon>
        <taxon>Pentapetalae</taxon>
        <taxon>rosids</taxon>
        <taxon>fabids</taxon>
        <taxon>Fabales</taxon>
        <taxon>Fabaceae</taxon>
        <taxon>Papilionoideae</taxon>
        <taxon>50 kb inversion clade</taxon>
        <taxon>NPAAA clade</taxon>
        <taxon>indigoferoid/millettioid clade</taxon>
        <taxon>Phaseoleae</taxon>
        <taxon>Phaseolus</taxon>
    </lineage>
</organism>
<proteinExistence type="inferred from homology"/>
<evidence type="ECO:0000313" key="7">
    <source>
        <dbReference type="EMBL" id="AOR81949.1"/>
    </source>
</evidence>
<comment type="similarity">
    <text evidence="1">Belongs to the leguminous lectin family.</text>
</comment>
<keyword evidence="3" id="KW-0430">Lectin</keyword>
<dbReference type="GO" id="GO:0030246">
    <property type="term" value="F:carbohydrate binding"/>
    <property type="evidence" value="ECO:0007669"/>
    <property type="project" value="UniProtKB-KW"/>
</dbReference>
<evidence type="ECO:0000256" key="1">
    <source>
        <dbReference type="ARBA" id="ARBA00007606"/>
    </source>
</evidence>
<dbReference type="InterPro" id="IPR013320">
    <property type="entry name" value="ConA-like_dom_sf"/>
</dbReference>
<dbReference type="Gene3D" id="2.60.120.200">
    <property type="match status" value="1"/>
</dbReference>
<feature type="chain" id="PRO_5008894797" evidence="5">
    <location>
        <begin position="28"/>
        <end position="268"/>
    </location>
</feature>
<evidence type="ECO:0000256" key="2">
    <source>
        <dbReference type="ARBA" id="ARBA00022729"/>
    </source>
</evidence>
<name>A0A1C9ULV7_PHAVU</name>
<keyword evidence="4" id="KW-0325">Glycoprotein</keyword>
<dbReference type="InterPro" id="IPR001220">
    <property type="entry name" value="Legume_lectin_dom"/>
</dbReference>
<evidence type="ECO:0000256" key="4">
    <source>
        <dbReference type="ARBA" id="ARBA00023180"/>
    </source>
</evidence>
<keyword evidence="7" id="KW-0022">Alpha-amylase inhibitor</keyword>
<dbReference type="PANTHER" id="PTHR32401">
    <property type="entry name" value="CONCANAVALIN A-LIKE LECTIN FAMILY PROTEIN"/>
    <property type="match status" value="1"/>
</dbReference>
<dbReference type="GO" id="GO:0015066">
    <property type="term" value="F:alpha-amylase inhibitor activity"/>
    <property type="evidence" value="ECO:0007669"/>
    <property type="project" value="UniProtKB-KW"/>
</dbReference>
<evidence type="ECO:0000259" key="6">
    <source>
        <dbReference type="Pfam" id="PF00139"/>
    </source>
</evidence>
<keyword evidence="2 5" id="KW-0732">Signal</keyword>
<sequence>MHECMIMASSKFFTVLFLVLLSHANSATETSFNIDAFNKTNLILQGDATVTSKGYLRLTDDTEDSMGRAFYSVPIQIRDSTTGNVASFSTNFTFIMDEANSTYGLAFALVPVGSEPKANGPFLGLFRKPGYDPEAHTVAVVFINHWYPNANGRQFGIDVNSILPIESKPWYVGQGKHAVVQITYVSSKKVLTVSLLYPSTGTMYDLYAKKVELEEEVDDWVSVGFSATSGANQWSYETHDVISWSFSSKFSHHHSPSERSNILLNNIL</sequence>
<accession>A0A1C9ULV7</accession>
<evidence type="ECO:0000256" key="3">
    <source>
        <dbReference type="ARBA" id="ARBA00022734"/>
    </source>
</evidence>
<protein>
    <submittedName>
        <fullName evidence="7">Alpha-amylase inhibitor like protein</fullName>
    </submittedName>
</protein>
<feature type="signal peptide" evidence="5">
    <location>
        <begin position="1"/>
        <end position="27"/>
    </location>
</feature>
<dbReference type="InterPro" id="IPR016363">
    <property type="entry name" value="L-lectin"/>
</dbReference>
<reference evidence="7" key="2">
    <citation type="journal article" date="2016" name="Front. Plant Sci.">
        <title>Genomic Analysis of Storage Protein Deficiency in Genetically Related Lines of Common Bean (Phaseolus vulgaris).</title>
        <authorList>
            <person name="Pandurangan S."/>
            <person name="Diapari M."/>
            <person name="Yin F."/>
            <person name="Munholland S."/>
            <person name="Perry G.E."/>
            <person name="Chapman B.P."/>
            <person name="Huang S."/>
            <person name="Sparvoli F."/>
            <person name="Bollini R."/>
            <person name="Crosby W.L."/>
            <person name="Pauls K.P."/>
            <person name="Marsolais F."/>
        </authorList>
    </citation>
    <scope>NUCLEOTIDE SEQUENCE</scope>
    <source>
        <tissue evidence="7">Leaf</tissue>
    </source>
</reference>
<evidence type="ECO:0000256" key="5">
    <source>
        <dbReference type="SAM" id="SignalP"/>
    </source>
</evidence>
<feature type="domain" description="Legume lectin" evidence="6">
    <location>
        <begin position="30"/>
        <end position="253"/>
    </location>
</feature>
<dbReference type="PANTHER" id="PTHR32401:SF45">
    <property type="entry name" value="LECTIN"/>
    <property type="match status" value="1"/>
</dbReference>
<dbReference type="InterPro" id="IPR000985">
    <property type="entry name" value="Lectin_LegA_CS"/>
</dbReference>
<dbReference type="PROSITE" id="PS00308">
    <property type="entry name" value="LECTIN_LEGUME_ALPHA"/>
    <property type="match status" value="1"/>
</dbReference>
<dbReference type="PIRSF" id="PIRSF002690">
    <property type="entry name" value="L-type_lectin_plant"/>
    <property type="match status" value="1"/>
</dbReference>
<dbReference type="Pfam" id="PF00139">
    <property type="entry name" value="Lectin_legB"/>
    <property type="match status" value="1"/>
</dbReference>
<reference evidence="7" key="1">
    <citation type="submission" date="2015-12" db="EMBL/GenBank/DDBJ databases">
        <authorList>
            <person name="Shamseldin A."/>
            <person name="Moawad H."/>
            <person name="Abd El-Rahim W.M."/>
            <person name="Sadowsky M.J."/>
        </authorList>
    </citation>
    <scope>NUCLEOTIDE SEQUENCE</scope>
    <source>
        <tissue evidence="7">Leaf</tissue>
    </source>
</reference>
<dbReference type="InterPro" id="IPR050258">
    <property type="entry name" value="Leguminous_Lectin"/>
</dbReference>
<dbReference type="CDD" id="cd06899">
    <property type="entry name" value="lectin_legume_LecRK_Arcelin_ConA"/>
    <property type="match status" value="1"/>
</dbReference>
<dbReference type="AlphaFoldDB" id="A0A1C9ULV7"/>
<dbReference type="SUPFAM" id="SSF49899">
    <property type="entry name" value="Concanavalin A-like lectins/glucanases"/>
    <property type="match status" value="1"/>
</dbReference>
<dbReference type="EMBL" id="KU258847">
    <property type="protein sequence ID" value="AOR81949.1"/>
    <property type="molecule type" value="Genomic_DNA"/>
</dbReference>